<proteinExistence type="predicted"/>
<evidence type="ECO:0000256" key="2">
    <source>
        <dbReference type="SAM" id="Coils"/>
    </source>
</evidence>
<accession>A0AAD6MQJ7</accession>
<reference evidence="6" key="1">
    <citation type="journal article" date="2023" name="IMA Fungus">
        <title>Comparative genomic study of the Penicillium genus elucidates a diverse pangenome and 15 lateral gene transfer events.</title>
        <authorList>
            <person name="Petersen C."/>
            <person name="Sorensen T."/>
            <person name="Nielsen M.R."/>
            <person name="Sondergaard T.E."/>
            <person name="Sorensen J.L."/>
            <person name="Fitzpatrick D.A."/>
            <person name="Frisvad J.C."/>
            <person name="Nielsen K.L."/>
        </authorList>
    </citation>
    <scope>NUCLEOTIDE SEQUENCE</scope>
    <source>
        <strain evidence="6">IBT 17514</strain>
    </source>
</reference>
<evidence type="ECO:0008006" key="8">
    <source>
        <dbReference type="Google" id="ProtNLM"/>
    </source>
</evidence>
<dbReference type="PANTHER" id="PTHR10039:SF17">
    <property type="entry name" value="FUNGAL STAND N-TERMINAL GOODBYE DOMAIN-CONTAINING PROTEIN-RELATED"/>
    <property type="match status" value="1"/>
</dbReference>
<feature type="coiled-coil region" evidence="2">
    <location>
        <begin position="311"/>
        <end position="338"/>
    </location>
</feature>
<dbReference type="Pfam" id="PF24883">
    <property type="entry name" value="NPHP3_N"/>
    <property type="match status" value="1"/>
</dbReference>
<evidence type="ECO:0000256" key="3">
    <source>
        <dbReference type="SAM" id="MobiDB-lite"/>
    </source>
</evidence>
<protein>
    <recommendedName>
        <fullName evidence="8">NWD NACHT-NTPase N-terminal domain-containing protein</fullName>
    </recommendedName>
</protein>
<feature type="compositionally biased region" description="Basic residues" evidence="3">
    <location>
        <begin position="1"/>
        <end position="17"/>
    </location>
</feature>
<comment type="caution">
    <text evidence="6">The sequence shown here is derived from an EMBL/GenBank/DDBJ whole genome shotgun (WGS) entry which is preliminary data.</text>
</comment>
<dbReference type="AlphaFoldDB" id="A0AAD6MQJ7"/>
<dbReference type="InterPro" id="IPR031359">
    <property type="entry name" value="NACHT_N"/>
</dbReference>
<dbReference type="InterPro" id="IPR011044">
    <property type="entry name" value="Quino_amine_DH_bsu"/>
</dbReference>
<dbReference type="InterPro" id="IPR015943">
    <property type="entry name" value="WD40/YVTN_repeat-like_dom_sf"/>
</dbReference>
<evidence type="ECO:0000256" key="1">
    <source>
        <dbReference type="ARBA" id="ARBA00022737"/>
    </source>
</evidence>
<dbReference type="EMBL" id="JAQJAN010000021">
    <property type="protein sequence ID" value="KAJ5703610.1"/>
    <property type="molecule type" value="Genomic_DNA"/>
</dbReference>
<dbReference type="InterPro" id="IPR056884">
    <property type="entry name" value="NPHP3-like_N"/>
</dbReference>
<feature type="domain" description="NWD NACHT-NTPase N-terminal" evidence="4">
    <location>
        <begin position="76"/>
        <end position="293"/>
    </location>
</feature>
<evidence type="ECO:0000259" key="4">
    <source>
        <dbReference type="Pfam" id="PF17100"/>
    </source>
</evidence>
<dbReference type="PANTHER" id="PTHR10039">
    <property type="entry name" value="AMELOGENIN"/>
    <property type="match status" value="1"/>
</dbReference>
<dbReference type="Gene3D" id="2.130.10.10">
    <property type="entry name" value="YVTN repeat-like/Quinoprotein amine dehydrogenase"/>
    <property type="match status" value="1"/>
</dbReference>
<organism evidence="6 7">
    <name type="scientific">Penicillium malachiteum</name>
    <dbReference type="NCBI Taxonomy" id="1324776"/>
    <lineage>
        <taxon>Eukaryota</taxon>
        <taxon>Fungi</taxon>
        <taxon>Dikarya</taxon>
        <taxon>Ascomycota</taxon>
        <taxon>Pezizomycotina</taxon>
        <taxon>Eurotiomycetes</taxon>
        <taxon>Eurotiomycetidae</taxon>
        <taxon>Eurotiales</taxon>
        <taxon>Aspergillaceae</taxon>
        <taxon>Penicillium</taxon>
    </lineage>
</organism>
<reference evidence="6" key="2">
    <citation type="submission" date="2023-01" db="EMBL/GenBank/DDBJ databases">
        <authorList>
            <person name="Petersen C."/>
        </authorList>
    </citation>
    <scope>NUCLEOTIDE SEQUENCE</scope>
    <source>
        <strain evidence="6">IBT 17514</strain>
    </source>
</reference>
<dbReference type="Proteomes" id="UP001215712">
    <property type="component" value="Unassembled WGS sequence"/>
</dbReference>
<dbReference type="SUPFAM" id="SSF50969">
    <property type="entry name" value="YVTN repeat-like/Quinoprotein amine dehydrogenase"/>
    <property type="match status" value="1"/>
</dbReference>
<gene>
    <name evidence="6" type="ORF">N7493_011535</name>
</gene>
<feature type="region of interest" description="Disordered" evidence="3">
    <location>
        <begin position="1"/>
        <end position="32"/>
    </location>
</feature>
<evidence type="ECO:0000313" key="6">
    <source>
        <dbReference type="EMBL" id="KAJ5703610.1"/>
    </source>
</evidence>
<feature type="domain" description="Nephrocystin 3-like N-terminal" evidence="5">
    <location>
        <begin position="373"/>
        <end position="546"/>
    </location>
</feature>
<evidence type="ECO:0000259" key="5">
    <source>
        <dbReference type="Pfam" id="PF24883"/>
    </source>
</evidence>
<dbReference type="Pfam" id="PF17100">
    <property type="entry name" value="NACHT_N"/>
    <property type="match status" value="1"/>
</dbReference>
<sequence length="1006" mass="113407">MSSHRTRKRDIFKWSRHGAKDTATGVCPNNNEQSSLNVERAEVLGPSPSLRSKDGTENSTVFAFTVDPPSLRLSGFWKEAYEKLEAENPKIIQAYKKGIARFSANNDEPPQNTNSDMPLEEVVKRRLQEIQDTRLKFVVAGREIVVREQVSRAIHMLTSVKDLISTAISSEPHASLAWAGVLILLDPIAKSTTQDDDAMDGLEKISHLMIRYRILESTPVTVSAGKGTTPLEELEASIKSQIVHLYTEILKYQMQLASHLSKSGLFRFFEDLTGSEDWKGMTQGMKDIDEGIHNSLRSLSAHSLKSVQVQVEKIDRGVDELMQTMKETKEELTETRHTQLLSSLNIAEGAMFNSFQDRHRTQCLQGTQTNPLKQVQAWCENPRSKQIYWLAGMPGTGKSTIARTLASACHDRAPILDEECLRENIVLAACFFFDKTEGNRRMTLRFFTTLCRGLTDCLPAVKPAVCETISNNPNIGNQSLSTQWQDLILNPLAKLDKQSLVPLTLIMVIDALDECEDENDVDTIIQLLSQPQMFSTISLKLFITSRPENTIQSSFNRIPETIFERFPLGKIENSDEESDDDITKLLKHELAIIAHKKELPDDWPGKEEIQILSSKSNGLFIYAATVCRFLGGSKLKNYQLEIRLKSIFSDRVGTDSPQSSLDEIYMHILKFSVIGDAIDEEKEELFNRFQAVVGAIVNLAEPLSIAHISWLISFDRCDVKDTLEGLQSVVSFGDDESSPIQLLHLSFRDFLLDDTRCLIKGFLISKSQVHASLLQNCLEVLSKTLRRDICGLSDQSICAKDVEPAQVNKRIPGHVQYACLHWIYHLQQASIEPSDDGNVHKFLKVHLLHWLEALSLMGKMPEGMRRVIALSSYLHDLLPTGRVKMRSFAYDVRRFVLKFRGLIEETPLELYTSALLHPPIKRKQWDPLEQVLFTGSSNPQDIALSPDGKLVASSYVKVWELATGTLLQTFDTRNDGRKVEFSSDGKHVIYYPLDPLSGYGIWQLVS</sequence>
<evidence type="ECO:0000313" key="7">
    <source>
        <dbReference type="Proteomes" id="UP001215712"/>
    </source>
</evidence>
<keyword evidence="7" id="KW-1185">Reference proteome</keyword>
<name>A0AAD6MQJ7_9EURO</name>
<dbReference type="InterPro" id="IPR027417">
    <property type="entry name" value="P-loop_NTPase"/>
</dbReference>
<dbReference type="SUPFAM" id="SSF52540">
    <property type="entry name" value="P-loop containing nucleoside triphosphate hydrolases"/>
    <property type="match status" value="1"/>
</dbReference>
<dbReference type="Gene3D" id="3.40.50.300">
    <property type="entry name" value="P-loop containing nucleotide triphosphate hydrolases"/>
    <property type="match status" value="1"/>
</dbReference>
<keyword evidence="2" id="KW-0175">Coiled coil</keyword>
<keyword evidence="1" id="KW-0677">Repeat</keyword>